<dbReference type="EMBL" id="FTPU01000007">
    <property type="protein sequence ID" value="SIT96219.1"/>
    <property type="molecule type" value="Genomic_DNA"/>
</dbReference>
<dbReference type="PROSITE" id="PS51257">
    <property type="entry name" value="PROKAR_LIPOPROTEIN"/>
    <property type="match status" value="1"/>
</dbReference>
<sequence>MKKLYNLKNWNKKLLFLLPLAAFLVIMGCREELASQEFEKSELSLKTSEISELLPNMYNSGYNFSWTAGNNMGTGSAITYTLEIDKKENNFAHPQVYEVGKNVYSYDIKIGELNTILVKTYGAEPGKPFTMQARITATFADSSVKAQAAVTDFTVTPFKPFTDHLFIVGDATPGGWDITKSVELTKSTTDPSEFTYYAQLSTGNFKFAVSQSTTGTQDFYTRDPSDDNKIVYNEGGSGADLQWVIDTAGLYRVTVNLISLSIKIEKMNAPQFSDIYIVGDASPSGWDVSNPVAFKQDTTNPFIFTLECSLKEGNFKILAGTTGDWCGDWYRPMVDNQGLTDGAIQQLKGCDPDLKWKVSASDAARYKITLNAANNTIKFEKINVYMIGDATPNGWNMGTLAPMQKNGSVYTYTGELNPGSFKFTKFNTSWCDGTELVAKTKDQSITNGAFMEREKCEGGDATDLKWKVTTKATYTVTLNLDTNTLNIQ</sequence>
<accession>A0A1U7PTH1</accession>
<dbReference type="OrthoDB" id="975117at2"/>
<evidence type="ECO:0000313" key="3">
    <source>
        <dbReference type="Proteomes" id="UP000187261"/>
    </source>
</evidence>
<name>A0A1U7PTH1_9FLAO</name>
<reference evidence="3" key="1">
    <citation type="submission" date="2016-10" db="EMBL/GenBank/DDBJ databases">
        <authorList>
            <person name="Varghese N."/>
            <person name="Submissions S."/>
        </authorList>
    </citation>
    <scope>NUCLEOTIDE SEQUENCE [LARGE SCALE GENOMIC DNA]</scope>
    <source>
        <strain evidence="3">DSM 19482</strain>
    </source>
</reference>
<dbReference type="InterPro" id="IPR025970">
    <property type="entry name" value="SusE"/>
</dbReference>
<gene>
    <name evidence="2" type="ORF">SAMN05660493_00894</name>
</gene>
<dbReference type="Gene3D" id="2.60.40.3620">
    <property type="match status" value="3"/>
</dbReference>
<dbReference type="GO" id="GO:2001070">
    <property type="term" value="F:starch binding"/>
    <property type="evidence" value="ECO:0007669"/>
    <property type="project" value="InterPro"/>
</dbReference>
<dbReference type="Pfam" id="PF14292">
    <property type="entry name" value="SusE"/>
    <property type="match status" value="1"/>
</dbReference>
<dbReference type="STRING" id="1121284.SAMN05660493_00894"/>
<organism evidence="2 3">
    <name type="scientific">Epilithonimonas bovis DSM 19482</name>
    <dbReference type="NCBI Taxonomy" id="1121284"/>
    <lineage>
        <taxon>Bacteria</taxon>
        <taxon>Pseudomonadati</taxon>
        <taxon>Bacteroidota</taxon>
        <taxon>Flavobacteriia</taxon>
        <taxon>Flavobacteriales</taxon>
        <taxon>Weeksellaceae</taxon>
        <taxon>Chryseobacterium group</taxon>
        <taxon>Epilithonimonas</taxon>
    </lineage>
</organism>
<dbReference type="GO" id="GO:0019867">
    <property type="term" value="C:outer membrane"/>
    <property type="evidence" value="ECO:0007669"/>
    <property type="project" value="InterPro"/>
</dbReference>
<evidence type="ECO:0000259" key="1">
    <source>
        <dbReference type="Pfam" id="PF14292"/>
    </source>
</evidence>
<dbReference type="Proteomes" id="UP000187261">
    <property type="component" value="Unassembled WGS sequence"/>
</dbReference>
<proteinExistence type="predicted"/>
<feature type="domain" description="SusE outer membrane protein" evidence="1">
    <location>
        <begin position="41"/>
        <end position="135"/>
    </location>
</feature>
<dbReference type="AlphaFoldDB" id="A0A1U7PTH1"/>
<protein>
    <submittedName>
        <fullName evidence="2">SusE outer membrane protein</fullName>
    </submittedName>
</protein>
<dbReference type="RefSeq" id="WP_076782276.1">
    <property type="nucleotide sequence ID" value="NZ_FTPU01000007.1"/>
</dbReference>
<keyword evidence="3" id="KW-1185">Reference proteome</keyword>
<evidence type="ECO:0000313" key="2">
    <source>
        <dbReference type="EMBL" id="SIT96219.1"/>
    </source>
</evidence>